<keyword evidence="1" id="KW-0732">Signal</keyword>
<gene>
    <name evidence="2" type="ORF">BaOVIS_002290</name>
</gene>
<reference evidence="2" key="1">
    <citation type="submission" date="2019-12" db="EMBL/GenBank/DDBJ databases">
        <title>Genome sequence of Babesia ovis.</title>
        <authorList>
            <person name="Yamagishi J."/>
            <person name="Sevinc F."/>
            <person name="Xuan X."/>
        </authorList>
    </citation>
    <scope>NUCLEOTIDE SEQUENCE</scope>
    <source>
        <strain evidence="2">Selcuk</strain>
    </source>
</reference>
<evidence type="ECO:0000313" key="2">
    <source>
        <dbReference type="EMBL" id="GFE52825.1"/>
    </source>
</evidence>
<proteinExistence type="predicted"/>
<organism evidence="2 3">
    <name type="scientific">Babesia ovis</name>
    <dbReference type="NCBI Taxonomy" id="5869"/>
    <lineage>
        <taxon>Eukaryota</taxon>
        <taxon>Sar</taxon>
        <taxon>Alveolata</taxon>
        <taxon>Apicomplexa</taxon>
        <taxon>Aconoidasida</taxon>
        <taxon>Piroplasmida</taxon>
        <taxon>Babesiidae</taxon>
        <taxon>Babesia</taxon>
    </lineage>
</organism>
<evidence type="ECO:0008006" key="4">
    <source>
        <dbReference type="Google" id="ProtNLM"/>
    </source>
</evidence>
<evidence type="ECO:0000313" key="3">
    <source>
        <dbReference type="Proteomes" id="UP001057455"/>
    </source>
</evidence>
<feature type="chain" id="PRO_5040986961" description="Secreted protein" evidence="1">
    <location>
        <begin position="22"/>
        <end position="108"/>
    </location>
</feature>
<feature type="signal peptide" evidence="1">
    <location>
        <begin position="1"/>
        <end position="21"/>
    </location>
</feature>
<dbReference type="Pfam" id="PF23496">
    <property type="entry name" value="Microp_apicomplexa_3"/>
    <property type="match status" value="1"/>
</dbReference>
<name>A0A9W5T7T4_BABOV</name>
<evidence type="ECO:0000256" key="1">
    <source>
        <dbReference type="SAM" id="SignalP"/>
    </source>
</evidence>
<comment type="caution">
    <text evidence="2">The sequence shown here is derived from an EMBL/GenBank/DDBJ whole genome shotgun (WGS) entry which is preliminary data.</text>
</comment>
<sequence>MLYWRISATMVLCCLLRHGYCTSSQHSSAALTPYVVPGSSSDGSKGGTVILDNTKGATRLPFVEIYGGRAFNYKDPQDYNENDLKHREEQLEKLQGYETDAYETMHNF</sequence>
<dbReference type="Proteomes" id="UP001057455">
    <property type="component" value="Unassembled WGS sequence"/>
</dbReference>
<dbReference type="OrthoDB" id="365899at2759"/>
<dbReference type="AlphaFoldDB" id="A0A9W5T7T4"/>
<protein>
    <recommendedName>
        <fullName evidence="4">Secreted protein</fullName>
    </recommendedName>
</protein>
<dbReference type="InterPro" id="IPR056318">
    <property type="entry name" value="Microp_apicomplexa_3"/>
</dbReference>
<keyword evidence="3" id="KW-1185">Reference proteome</keyword>
<accession>A0A9W5T7T4</accession>
<dbReference type="EMBL" id="BLIY01000003">
    <property type="protein sequence ID" value="GFE52825.1"/>
    <property type="molecule type" value="Genomic_DNA"/>
</dbReference>